<reference evidence="1" key="1">
    <citation type="submission" date="2020-02" db="EMBL/GenBank/DDBJ databases">
        <authorList>
            <person name="Palmer J.M."/>
        </authorList>
    </citation>
    <scope>NUCLEOTIDE SEQUENCE</scope>
    <source>
        <strain evidence="1">EPUS1.4</strain>
        <tissue evidence="1">Thallus</tissue>
    </source>
</reference>
<sequence>MRIDPRLRWQFLPDPGGGIQTRVQAYRPRFSHESSVVHDGPMDYCEGSGGFMSVTKLYPSAWSAW</sequence>
<evidence type="ECO:0000313" key="1">
    <source>
        <dbReference type="EMBL" id="KAF7507754.1"/>
    </source>
</evidence>
<comment type="caution">
    <text evidence="1">The sequence shown here is derived from an EMBL/GenBank/DDBJ whole genome shotgun (WGS) entry which is preliminary data.</text>
</comment>
<dbReference type="AlphaFoldDB" id="A0A8H7AHY7"/>
<proteinExistence type="predicted"/>
<accession>A0A8H7AHY7</accession>
<keyword evidence="2" id="KW-1185">Reference proteome</keyword>
<protein>
    <submittedName>
        <fullName evidence="1">Uncharacterized protein</fullName>
    </submittedName>
</protein>
<name>A0A8H7AHY7_9EURO</name>
<dbReference type="Proteomes" id="UP000606974">
    <property type="component" value="Unassembled WGS sequence"/>
</dbReference>
<organism evidence="1 2">
    <name type="scientific">Endocarpon pusillum</name>
    <dbReference type="NCBI Taxonomy" id="364733"/>
    <lineage>
        <taxon>Eukaryota</taxon>
        <taxon>Fungi</taxon>
        <taxon>Dikarya</taxon>
        <taxon>Ascomycota</taxon>
        <taxon>Pezizomycotina</taxon>
        <taxon>Eurotiomycetes</taxon>
        <taxon>Chaetothyriomycetidae</taxon>
        <taxon>Verrucariales</taxon>
        <taxon>Verrucariaceae</taxon>
        <taxon>Endocarpon</taxon>
    </lineage>
</organism>
<evidence type="ECO:0000313" key="2">
    <source>
        <dbReference type="Proteomes" id="UP000606974"/>
    </source>
</evidence>
<gene>
    <name evidence="1" type="ORF">GJ744_010183</name>
</gene>
<dbReference type="EMBL" id="JAACFV010000064">
    <property type="protein sequence ID" value="KAF7507754.1"/>
    <property type="molecule type" value="Genomic_DNA"/>
</dbReference>